<name>A0A0R3RK03_9BILA</name>
<accession>A0A0R3RK03</accession>
<feature type="transmembrane region" description="Helical" evidence="1">
    <location>
        <begin position="9"/>
        <end position="27"/>
    </location>
</feature>
<proteinExistence type="predicted"/>
<keyword evidence="1" id="KW-0812">Transmembrane</keyword>
<dbReference type="AlphaFoldDB" id="A0A0R3RK03"/>
<evidence type="ECO:0000313" key="3">
    <source>
        <dbReference type="WBParaSite" id="EEL_0000181201-mRNA-1"/>
    </source>
</evidence>
<dbReference type="Proteomes" id="UP000050640">
    <property type="component" value="Unplaced"/>
</dbReference>
<evidence type="ECO:0000313" key="2">
    <source>
        <dbReference type="Proteomes" id="UP000050640"/>
    </source>
</evidence>
<sequence length="132" mass="14707">MAVTRLHQFYYFIILIQLFFTIYAVFLPQQQQQQQLVATIDNSNNDNETEYYTTKDLFVIDSLSTVCGNKCPNFCPNPELLNCAELAEDPCECCTVCLHDAGDLCGPGIGACRHPNFCQPKLDQNGIGICSG</sequence>
<protein>
    <submittedName>
        <fullName evidence="3">IGFBP N-terminal domain-containing protein</fullName>
    </submittedName>
</protein>
<dbReference type="InterPro" id="IPR017891">
    <property type="entry name" value="Insulin_GF-bd_Cys-rich_CS"/>
</dbReference>
<dbReference type="WBParaSite" id="EEL_0000181201-mRNA-1">
    <property type="protein sequence ID" value="EEL_0000181201-mRNA-1"/>
    <property type="gene ID" value="EEL_0000181201"/>
</dbReference>
<reference evidence="3" key="1">
    <citation type="submission" date="2017-02" db="UniProtKB">
        <authorList>
            <consortium name="WormBaseParasite"/>
        </authorList>
    </citation>
    <scope>IDENTIFICATION</scope>
</reference>
<keyword evidence="1" id="KW-1133">Transmembrane helix</keyword>
<dbReference type="PROSITE" id="PS00222">
    <property type="entry name" value="IGFBP_N_1"/>
    <property type="match status" value="1"/>
</dbReference>
<keyword evidence="1" id="KW-0472">Membrane</keyword>
<dbReference type="SUPFAM" id="SSF57184">
    <property type="entry name" value="Growth factor receptor domain"/>
    <property type="match status" value="1"/>
</dbReference>
<dbReference type="InterPro" id="IPR009030">
    <property type="entry name" value="Growth_fac_rcpt_cys_sf"/>
</dbReference>
<organism evidence="2 3">
    <name type="scientific">Elaeophora elaphi</name>
    <dbReference type="NCBI Taxonomy" id="1147741"/>
    <lineage>
        <taxon>Eukaryota</taxon>
        <taxon>Metazoa</taxon>
        <taxon>Ecdysozoa</taxon>
        <taxon>Nematoda</taxon>
        <taxon>Chromadorea</taxon>
        <taxon>Rhabditida</taxon>
        <taxon>Spirurina</taxon>
        <taxon>Spiruromorpha</taxon>
        <taxon>Filarioidea</taxon>
        <taxon>Onchocercidae</taxon>
        <taxon>Elaeophora</taxon>
    </lineage>
</organism>
<evidence type="ECO:0000256" key="1">
    <source>
        <dbReference type="SAM" id="Phobius"/>
    </source>
</evidence>
<keyword evidence="2" id="KW-1185">Reference proteome</keyword>